<reference evidence="13" key="1">
    <citation type="journal article" date="2018" name="J. Proteomics">
        <title>Exploring the molecular complexity of Triatoma dimidiata sialome.</title>
        <authorList>
            <person name="Santiago P.B."/>
            <person name="de Araujo C.N."/>
            <person name="Charneau S."/>
            <person name="Bastos I.M.D."/>
            <person name="Assumpcao T.C.F."/>
            <person name="Queiroz R.M.L."/>
            <person name="Praca Y.R."/>
            <person name="Cordeiro T.M."/>
            <person name="Garcia C.H.S."/>
            <person name="da Silva I.G."/>
            <person name="Raiol T."/>
            <person name="Motta F.N."/>
            <person name="de Araujo Oliveira J.V."/>
            <person name="de Sousa M.V."/>
            <person name="Ribeiro J.M.C."/>
            <person name="de Santana J.M."/>
        </authorList>
    </citation>
    <scope>NUCLEOTIDE SEQUENCE</scope>
    <source>
        <strain evidence="13">Santander</strain>
        <tissue evidence="13">Salivary glands</tissue>
    </source>
</reference>
<dbReference type="CDD" id="cd06141">
    <property type="entry name" value="WRN_exo"/>
    <property type="match status" value="1"/>
</dbReference>
<dbReference type="Gene3D" id="3.30.420.10">
    <property type="entry name" value="Ribonuclease H-like superfamily/Ribonuclease H"/>
    <property type="match status" value="1"/>
</dbReference>
<keyword evidence="3" id="KW-0479">Metal-binding</keyword>
<dbReference type="EMBL" id="GECL01000263">
    <property type="protein sequence ID" value="JAP05861.1"/>
    <property type="molecule type" value="Transcribed_RNA"/>
</dbReference>
<dbReference type="AlphaFoldDB" id="A0A0V0GER1"/>
<dbReference type="GO" id="GO:0005634">
    <property type="term" value="C:nucleus"/>
    <property type="evidence" value="ECO:0007669"/>
    <property type="project" value="UniProtKB-SubCell"/>
</dbReference>
<evidence type="ECO:0000256" key="10">
    <source>
        <dbReference type="ARBA" id="ARBA00042761"/>
    </source>
</evidence>
<protein>
    <recommendedName>
        <fullName evidence="9">3'-5' exonuclease</fullName>
    </recommendedName>
    <alternativeName>
        <fullName evidence="10">Werner Syndrome-like exonuclease</fullName>
    </alternativeName>
</protein>
<dbReference type="InterPro" id="IPR012337">
    <property type="entry name" value="RNaseH-like_sf"/>
</dbReference>
<dbReference type="InterPro" id="IPR051132">
    <property type="entry name" value="3-5_Exonuclease_domain"/>
</dbReference>
<feature type="non-terminal residue" evidence="13">
    <location>
        <position position="1"/>
    </location>
</feature>
<evidence type="ECO:0000256" key="11">
    <source>
        <dbReference type="ARBA" id="ARBA00045901"/>
    </source>
</evidence>
<proteinExistence type="inferred from homology"/>
<dbReference type="SMART" id="SM00474">
    <property type="entry name" value="35EXOc"/>
    <property type="match status" value="1"/>
</dbReference>
<accession>A0A0V0GER1</accession>
<evidence type="ECO:0000256" key="5">
    <source>
        <dbReference type="ARBA" id="ARBA00022839"/>
    </source>
</evidence>
<dbReference type="InterPro" id="IPR036397">
    <property type="entry name" value="RNaseH_sf"/>
</dbReference>
<dbReference type="InterPro" id="IPR002562">
    <property type="entry name" value="3'-5'_exonuclease_dom"/>
</dbReference>
<keyword evidence="4" id="KW-0378">Hydrolase</keyword>
<name>A0A0V0GER1_TRIDM</name>
<evidence type="ECO:0000256" key="6">
    <source>
        <dbReference type="ARBA" id="ARBA00022842"/>
    </source>
</evidence>
<evidence type="ECO:0000256" key="1">
    <source>
        <dbReference type="ARBA" id="ARBA00004123"/>
    </source>
</evidence>
<organism evidence="13">
    <name type="scientific">Triatoma dimidiata</name>
    <name type="common">Kissing bug</name>
    <name type="synonym">Meccus dimidiatus</name>
    <dbReference type="NCBI Taxonomy" id="72491"/>
    <lineage>
        <taxon>Eukaryota</taxon>
        <taxon>Metazoa</taxon>
        <taxon>Ecdysozoa</taxon>
        <taxon>Arthropoda</taxon>
        <taxon>Hexapoda</taxon>
        <taxon>Insecta</taxon>
        <taxon>Pterygota</taxon>
        <taxon>Neoptera</taxon>
        <taxon>Paraneoptera</taxon>
        <taxon>Hemiptera</taxon>
        <taxon>Heteroptera</taxon>
        <taxon>Panheteroptera</taxon>
        <taxon>Cimicomorpha</taxon>
        <taxon>Reduviidae</taxon>
        <taxon>Triatominae</taxon>
        <taxon>Triatoma</taxon>
    </lineage>
</organism>
<feature type="domain" description="3'-5' exonuclease" evidence="12">
    <location>
        <begin position="7"/>
        <end position="191"/>
    </location>
</feature>
<dbReference type="GO" id="GO:0046872">
    <property type="term" value="F:metal ion binding"/>
    <property type="evidence" value="ECO:0007669"/>
    <property type="project" value="UniProtKB-KW"/>
</dbReference>
<dbReference type="SUPFAM" id="SSF53098">
    <property type="entry name" value="Ribonuclease H-like"/>
    <property type="match status" value="1"/>
</dbReference>
<evidence type="ECO:0000259" key="12">
    <source>
        <dbReference type="SMART" id="SM00474"/>
    </source>
</evidence>
<sequence length="199" mass="22850">LKFKGKIHYTTNFTECAFFCEQLLSVANSSGELVLGYDQEWPLTKSGWGKVALIQICPNENECYIFHISGMTSLPKVLIHLLKHRNVKLTGLNIKNDIRKLGKDFKIDVFSIVNNNTIELSSLANRILHCSERWSLQRIVLNQFGLVLNKDPKVRISSWNNKDLSEDQLMYAATDAYASLLCYQHLDKLRRRNTENDSS</sequence>
<keyword evidence="7" id="KW-0539">Nucleus</keyword>
<evidence type="ECO:0000313" key="13">
    <source>
        <dbReference type="EMBL" id="JAP05861.1"/>
    </source>
</evidence>
<comment type="function">
    <text evidence="11">Has exonuclease activity on both single-stranded and duplex templates bearing overhangs, but not blunt ended duplex DNA, and cleaves in a 3'-5' direction. Essential for the formation of DNA replication focal centers. Has an important role in maintaining genome stability.</text>
</comment>
<evidence type="ECO:0000256" key="3">
    <source>
        <dbReference type="ARBA" id="ARBA00022723"/>
    </source>
</evidence>
<dbReference type="GO" id="GO:0008408">
    <property type="term" value="F:3'-5' exonuclease activity"/>
    <property type="evidence" value="ECO:0007669"/>
    <property type="project" value="InterPro"/>
</dbReference>
<keyword evidence="6" id="KW-0460">Magnesium</keyword>
<evidence type="ECO:0000256" key="8">
    <source>
        <dbReference type="ARBA" id="ARBA00037949"/>
    </source>
</evidence>
<dbReference type="Pfam" id="PF01612">
    <property type="entry name" value="DNA_pol_A_exo1"/>
    <property type="match status" value="1"/>
</dbReference>
<dbReference type="GO" id="GO:0006139">
    <property type="term" value="P:nucleobase-containing compound metabolic process"/>
    <property type="evidence" value="ECO:0007669"/>
    <property type="project" value="InterPro"/>
</dbReference>
<dbReference type="PANTHER" id="PTHR13620">
    <property type="entry name" value="3-5 EXONUCLEASE"/>
    <property type="match status" value="1"/>
</dbReference>
<evidence type="ECO:0000256" key="7">
    <source>
        <dbReference type="ARBA" id="ARBA00023242"/>
    </source>
</evidence>
<evidence type="ECO:0000256" key="4">
    <source>
        <dbReference type="ARBA" id="ARBA00022801"/>
    </source>
</evidence>
<keyword evidence="5 13" id="KW-0269">Exonuclease</keyword>
<dbReference type="GO" id="GO:0003676">
    <property type="term" value="F:nucleic acid binding"/>
    <property type="evidence" value="ECO:0007669"/>
    <property type="project" value="InterPro"/>
</dbReference>
<dbReference type="PANTHER" id="PTHR13620:SF109">
    <property type="entry name" value="3'-5' EXONUCLEASE"/>
    <property type="match status" value="1"/>
</dbReference>
<evidence type="ECO:0000256" key="2">
    <source>
        <dbReference type="ARBA" id="ARBA00022722"/>
    </source>
</evidence>
<evidence type="ECO:0000256" key="9">
    <source>
        <dbReference type="ARBA" id="ARBA00040531"/>
    </source>
</evidence>
<comment type="subcellular location">
    <subcellularLocation>
        <location evidence="1">Nucleus</location>
    </subcellularLocation>
</comment>
<keyword evidence="2" id="KW-0540">Nuclease</keyword>
<comment type="similarity">
    <text evidence="8">Belongs to the WRNexo family.</text>
</comment>